<keyword evidence="2 6" id="KW-0547">Nucleotide-binding</keyword>
<dbReference type="GO" id="GO:0003677">
    <property type="term" value="F:DNA binding"/>
    <property type="evidence" value="ECO:0007669"/>
    <property type="project" value="UniProtKB-UniRule"/>
</dbReference>
<dbReference type="SUPFAM" id="SSF46785">
    <property type="entry name" value="Winged helix' DNA-binding domain"/>
    <property type="match status" value="1"/>
</dbReference>
<comment type="function">
    <text evidence="6">Acts both as a biotin--[acetyl-CoA-carboxylase] ligase and a biotin-operon repressor. In the presence of ATP, BirA activates biotin to form the BirA-biotinyl-5'-adenylate (BirA-bio-5'-AMP or holoBirA) complex. HoloBirA can either transfer the biotinyl moiety to the biotin carboxyl carrier protein (BCCP) subunit of acetyl-CoA carboxylase, or bind to the biotin operator site and inhibit transcription of the operon.</text>
</comment>
<keyword evidence="4 6" id="KW-0092">Biotin</keyword>
<dbReference type="EMBL" id="BAFK01000045">
    <property type="protein sequence ID" value="GAB60757.1"/>
    <property type="molecule type" value="Genomic_DNA"/>
</dbReference>
<evidence type="ECO:0000256" key="3">
    <source>
        <dbReference type="ARBA" id="ARBA00022840"/>
    </source>
</evidence>
<dbReference type="InterPro" id="IPR030855">
    <property type="entry name" value="Bifunct_BirA"/>
</dbReference>
<proteinExistence type="inferred from homology"/>
<feature type="domain" description="BPL/LPL catalytic" evidence="7">
    <location>
        <begin position="80"/>
        <end position="262"/>
    </location>
</feature>
<accession>I1E379</accession>
<dbReference type="Gene3D" id="2.30.30.100">
    <property type="match status" value="1"/>
</dbReference>
<dbReference type="PANTHER" id="PTHR12835:SF5">
    <property type="entry name" value="BIOTIN--PROTEIN LIGASE"/>
    <property type="match status" value="1"/>
</dbReference>
<dbReference type="InterPro" id="IPR004143">
    <property type="entry name" value="BPL_LPL_catalytic"/>
</dbReference>
<dbReference type="NCBIfam" id="NF008847">
    <property type="entry name" value="PRK11886.1-2"/>
    <property type="match status" value="1"/>
</dbReference>
<evidence type="ECO:0000256" key="1">
    <source>
        <dbReference type="ARBA" id="ARBA00022598"/>
    </source>
</evidence>
<dbReference type="Proteomes" id="UP000004374">
    <property type="component" value="Unassembled WGS sequence"/>
</dbReference>
<evidence type="ECO:0000313" key="8">
    <source>
        <dbReference type="EMBL" id="GAB60757.1"/>
    </source>
</evidence>
<evidence type="ECO:0000256" key="5">
    <source>
        <dbReference type="ARBA" id="ARBA00047846"/>
    </source>
</evidence>
<name>I1E379_9GAMM</name>
<gene>
    <name evidence="6 8" type="primary">birA</name>
    <name evidence="8" type="ORF">RNAN_3788</name>
</gene>
<dbReference type="NCBIfam" id="TIGR00121">
    <property type="entry name" value="birA_ligase"/>
    <property type="match status" value="1"/>
</dbReference>
<keyword evidence="6" id="KW-0804">Transcription</keyword>
<keyword evidence="6" id="KW-0238">DNA-binding</keyword>
<keyword evidence="6" id="KW-0805">Transcription regulation</keyword>
<keyword evidence="1 6" id="KW-0436">Ligase</keyword>
<dbReference type="SUPFAM" id="SSF50037">
    <property type="entry name" value="C-terminal domain of transcriptional repressors"/>
    <property type="match status" value="1"/>
</dbReference>
<reference evidence="8 9" key="1">
    <citation type="journal article" date="2012" name="J. Bacteriol.">
        <title>Genome Sequence of the Protease-Producing Bacterium Rheinheimera nanhaiensis E407-8T, Isolated from Deep-Sea Sediment of the South China Sea.</title>
        <authorList>
            <person name="Zhang X.-Y."/>
            <person name="Zhang Y.-J."/>
            <person name="Qin Q.-L."/>
            <person name="Xie B.-B."/>
            <person name="Chen X.-L."/>
            <person name="Zhou B.-C."/>
            <person name="Zhang Y.-Z."/>
        </authorList>
    </citation>
    <scope>NUCLEOTIDE SEQUENCE [LARGE SCALE GENOMIC DNA]</scope>
    <source>
        <strain evidence="8 9">E407-8</strain>
    </source>
</reference>
<dbReference type="EC" id="6.3.4.15" evidence="6"/>
<evidence type="ECO:0000259" key="7">
    <source>
        <dbReference type="PROSITE" id="PS51733"/>
    </source>
</evidence>
<dbReference type="STRING" id="562729.RNAN_3788"/>
<dbReference type="GO" id="GO:0005737">
    <property type="term" value="C:cytoplasm"/>
    <property type="evidence" value="ECO:0007669"/>
    <property type="project" value="TreeGrafter"/>
</dbReference>
<evidence type="ECO:0000256" key="6">
    <source>
        <dbReference type="HAMAP-Rule" id="MF_00978"/>
    </source>
</evidence>
<feature type="binding site" evidence="6">
    <location>
        <position position="119"/>
    </location>
    <ligand>
        <name>biotin</name>
        <dbReference type="ChEBI" id="CHEBI:57586"/>
    </ligand>
</feature>
<comment type="catalytic activity">
    <reaction evidence="5 6">
        <text>biotin + L-lysyl-[protein] + ATP = N(6)-biotinyl-L-lysyl-[protein] + AMP + diphosphate + H(+)</text>
        <dbReference type="Rhea" id="RHEA:11756"/>
        <dbReference type="Rhea" id="RHEA-COMP:9752"/>
        <dbReference type="Rhea" id="RHEA-COMP:10505"/>
        <dbReference type="ChEBI" id="CHEBI:15378"/>
        <dbReference type="ChEBI" id="CHEBI:29969"/>
        <dbReference type="ChEBI" id="CHEBI:30616"/>
        <dbReference type="ChEBI" id="CHEBI:33019"/>
        <dbReference type="ChEBI" id="CHEBI:57586"/>
        <dbReference type="ChEBI" id="CHEBI:83144"/>
        <dbReference type="ChEBI" id="CHEBI:456215"/>
        <dbReference type="EC" id="6.3.4.15"/>
    </reaction>
</comment>
<dbReference type="PROSITE" id="PS51733">
    <property type="entry name" value="BPL_LPL_CATALYTIC"/>
    <property type="match status" value="1"/>
</dbReference>
<dbReference type="Gene3D" id="3.30.930.10">
    <property type="entry name" value="Bira Bifunctional Protein, Domain 2"/>
    <property type="match status" value="1"/>
</dbReference>
<dbReference type="Gene3D" id="1.10.10.10">
    <property type="entry name" value="Winged helix-like DNA-binding domain superfamily/Winged helix DNA-binding domain"/>
    <property type="match status" value="1"/>
</dbReference>
<dbReference type="HAMAP" id="MF_00978">
    <property type="entry name" value="Bifunct_BirA"/>
    <property type="match status" value="1"/>
</dbReference>
<comment type="caution">
    <text evidence="8">The sequence shown here is derived from an EMBL/GenBank/DDBJ whole genome shotgun (WGS) entry which is preliminary data.</text>
</comment>
<dbReference type="Pfam" id="PF02237">
    <property type="entry name" value="BPL_C"/>
    <property type="match status" value="1"/>
</dbReference>
<dbReference type="OrthoDB" id="9807064at2"/>
<dbReference type="InterPro" id="IPR004408">
    <property type="entry name" value="Biotin_CoA_COase_ligase"/>
</dbReference>
<feature type="binding site" evidence="6">
    <location>
        <begin position="123"/>
        <end position="125"/>
    </location>
    <ligand>
        <name>biotin</name>
        <dbReference type="ChEBI" id="CHEBI:57586"/>
    </ligand>
</feature>
<dbReference type="InterPro" id="IPR013196">
    <property type="entry name" value="HTH_11"/>
</dbReference>
<evidence type="ECO:0000313" key="9">
    <source>
        <dbReference type="Proteomes" id="UP000004374"/>
    </source>
</evidence>
<keyword evidence="9" id="KW-1185">Reference proteome</keyword>
<protein>
    <recommendedName>
        <fullName evidence="6">Bifunctional ligase/repressor BirA</fullName>
    </recommendedName>
    <alternativeName>
        <fullName evidence="6">Biotin operon repressor</fullName>
    </alternativeName>
    <alternativeName>
        <fullName evidence="6">Biotin--[acetyl-CoA-carboxylase] ligase</fullName>
        <ecNumber evidence="6">6.3.4.15</ecNumber>
    </alternativeName>
    <alternativeName>
        <fullName evidence="6">Biotin--protein ligase</fullName>
    </alternativeName>
    <alternativeName>
        <fullName evidence="6">Biotin-[acetyl-CoA carboxylase] synthetase</fullName>
    </alternativeName>
</protein>
<dbReference type="InterPro" id="IPR036390">
    <property type="entry name" value="WH_DNA-bd_sf"/>
</dbReference>
<feature type="binding site" evidence="6">
    <location>
        <position position="190"/>
    </location>
    <ligand>
        <name>biotin</name>
        <dbReference type="ChEBI" id="CHEBI:57586"/>
    </ligand>
</feature>
<dbReference type="PANTHER" id="PTHR12835">
    <property type="entry name" value="BIOTIN PROTEIN LIGASE"/>
    <property type="match status" value="1"/>
</dbReference>
<feature type="binding site" evidence="6">
    <location>
        <begin position="93"/>
        <end position="95"/>
    </location>
    <ligand>
        <name>biotin</name>
        <dbReference type="ChEBI" id="CHEBI:57586"/>
    </ligand>
</feature>
<dbReference type="AlphaFoldDB" id="I1E379"/>
<dbReference type="Pfam" id="PF08279">
    <property type="entry name" value="HTH_11"/>
    <property type="match status" value="1"/>
</dbReference>
<organism evidence="8 9">
    <name type="scientific">Rheinheimera nanhaiensis E407-8</name>
    <dbReference type="NCBI Taxonomy" id="562729"/>
    <lineage>
        <taxon>Bacteria</taxon>
        <taxon>Pseudomonadati</taxon>
        <taxon>Pseudomonadota</taxon>
        <taxon>Gammaproteobacteria</taxon>
        <taxon>Chromatiales</taxon>
        <taxon>Chromatiaceae</taxon>
        <taxon>Rheinheimera</taxon>
    </lineage>
</organism>
<dbReference type="RefSeq" id="WP_008224617.1">
    <property type="nucleotide sequence ID" value="NZ_BAFK01000045.1"/>
</dbReference>
<dbReference type="Pfam" id="PF03099">
    <property type="entry name" value="BPL_LplA_LipB"/>
    <property type="match status" value="1"/>
</dbReference>
<dbReference type="InterPro" id="IPR008988">
    <property type="entry name" value="Transcriptional_repressor_C"/>
</dbReference>
<dbReference type="SUPFAM" id="SSF55681">
    <property type="entry name" value="Class II aaRS and biotin synthetases"/>
    <property type="match status" value="1"/>
</dbReference>
<dbReference type="InterPro" id="IPR045864">
    <property type="entry name" value="aa-tRNA-synth_II/BPL/LPL"/>
</dbReference>
<keyword evidence="6" id="KW-0678">Repressor</keyword>
<evidence type="ECO:0000256" key="4">
    <source>
        <dbReference type="ARBA" id="ARBA00023267"/>
    </source>
</evidence>
<dbReference type="CDD" id="cd16442">
    <property type="entry name" value="BPL"/>
    <property type="match status" value="1"/>
</dbReference>
<evidence type="ECO:0000256" key="2">
    <source>
        <dbReference type="ARBA" id="ARBA00022741"/>
    </source>
</evidence>
<keyword evidence="3 6" id="KW-0067">ATP-binding</keyword>
<dbReference type="GO" id="GO:0005524">
    <property type="term" value="F:ATP binding"/>
    <property type="evidence" value="ECO:0007669"/>
    <property type="project" value="UniProtKB-UniRule"/>
</dbReference>
<dbReference type="InterPro" id="IPR036388">
    <property type="entry name" value="WH-like_DNA-bd_sf"/>
</dbReference>
<feature type="DNA-binding region" description="H-T-H motif" evidence="6">
    <location>
        <begin position="24"/>
        <end position="43"/>
    </location>
</feature>
<comment type="similarity">
    <text evidence="6">Belongs to the biotin--protein ligase family.</text>
</comment>
<dbReference type="GO" id="GO:0004077">
    <property type="term" value="F:biotin--[biotin carboxyl-carrier protein] ligase activity"/>
    <property type="evidence" value="ECO:0007669"/>
    <property type="project" value="UniProtKB-UniRule"/>
</dbReference>
<sequence>MTKGSLITQRQLLTALSTGDFLSGQLLAERLGVSRTAIANHIKQLQLLGLDIYKVKGRGYCLAAPLNLLDAACISQLRQSGTPDILVQHITDSTNSQLMLKVSQGQVTQPGYTLVAEAQTAGRGRRGRSWYSPFASSLYFSLYWRLEQGIAAAGGLSLVVGIALVRLLRRLYSLEAKIKWPNDIYINDKKVCGILIELSGQANAACDVIIGIGLNIRLPQQAGLNIDQQFTDLASEAGVMIERNPLVAALQSQLIGVLTEFNLQGFSGFVEEFNQYNQHRLRQVRLTGNDEIVGMCLGVDSQGGLLLQTATGINSYFGGELSLRAEG</sequence>
<dbReference type="InterPro" id="IPR003142">
    <property type="entry name" value="BPL_C"/>
</dbReference>
<dbReference type="GO" id="GO:0006355">
    <property type="term" value="P:regulation of DNA-templated transcription"/>
    <property type="evidence" value="ECO:0007669"/>
    <property type="project" value="UniProtKB-UniRule"/>
</dbReference>